<proteinExistence type="predicted"/>
<feature type="compositionally biased region" description="Basic and acidic residues" evidence="1">
    <location>
        <begin position="17"/>
        <end position="27"/>
    </location>
</feature>
<keyword evidence="3" id="KW-1185">Reference proteome</keyword>
<dbReference type="GeneID" id="36562954"/>
<feature type="region of interest" description="Disordered" evidence="1">
    <location>
        <begin position="1"/>
        <end position="29"/>
    </location>
</feature>
<evidence type="ECO:0000313" key="2">
    <source>
        <dbReference type="EMBL" id="PLB53829.1"/>
    </source>
</evidence>
<gene>
    <name evidence="2" type="ORF">P170DRAFT_5208</name>
</gene>
<name>A0A2I2GLU5_9EURO</name>
<protein>
    <submittedName>
        <fullName evidence="2">Uncharacterized protein</fullName>
    </submittedName>
</protein>
<reference evidence="2 3" key="1">
    <citation type="submission" date="2016-12" db="EMBL/GenBank/DDBJ databases">
        <title>The genomes of Aspergillus section Nigri reveals drivers in fungal speciation.</title>
        <authorList>
            <consortium name="DOE Joint Genome Institute"/>
            <person name="Vesth T.C."/>
            <person name="Nybo J."/>
            <person name="Theobald S."/>
            <person name="Brandl J."/>
            <person name="Frisvad J.C."/>
            <person name="Nielsen K.F."/>
            <person name="Lyhne E.K."/>
            <person name="Kogle M.E."/>
            <person name="Kuo A."/>
            <person name="Riley R."/>
            <person name="Clum A."/>
            <person name="Nolan M."/>
            <person name="Lipzen A."/>
            <person name="Salamov A."/>
            <person name="Henrissat B."/>
            <person name="Wiebenga A."/>
            <person name="De Vries R.P."/>
            <person name="Grigoriev I.V."/>
            <person name="Mortensen U.H."/>
            <person name="Andersen M.R."/>
            <person name="Baker S.E."/>
        </authorList>
    </citation>
    <scope>NUCLEOTIDE SEQUENCE [LARGE SCALE GENOMIC DNA]</scope>
    <source>
        <strain evidence="2 3">IBT 23096</strain>
    </source>
</reference>
<dbReference type="AlphaFoldDB" id="A0A2I2GLU5"/>
<sequence>MTSRRLAVSHPQPICKSNDRDNDDHPSPMDTSCPLHLAQLVVSSQAGIIANRPLSTSHHNEVMASPFGDPEIPTIRRGQKIKNPIGLSSVLPFCHSLDLLPWLHSRLDFVYFLLSFFICSSCRSRPTYFWFVPWSRRLAPRPPRPLSPPMVRSLAALSQRHWLSYFPVISSS</sequence>
<dbReference type="RefSeq" id="XP_024709131.1">
    <property type="nucleotide sequence ID" value="XM_024855248.1"/>
</dbReference>
<dbReference type="Proteomes" id="UP000234275">
    <property type="component" value="Unassembled WGS sequence"/>
</dbReference>
<evidence type="ECO:0000256" key="1">
    <source>
        <dbReference type="SAM" id="MobiDB-lite"/>
    </source>
</evidence>
<dbReference type="VEuPathDB" id="FungiDB:P170DRAFT_5208"/>
<accession>A0A2I2GLU5</accession>
<dbReference type="EMBL" id="MSFO01000001">
    <property type="protein sequence ID" value="PLB53829.1"/>
    <property type="molecule type" value="Genomic_DNA"/>
</dbReference>
<organism evidence="2 3">
    <name type="scientific">Aspergillus steynii IBT 23096</name>
    <dbReference type="NCBI Taxonomy" id="1392250"/>
    <lineage>
        <taxon>Eukaryota</taxon>
        <taxon>Fungi</taxon>
        <taxon>Dikarya</taxon>
        <taxon>Ascomycota</taxon>
        <taxon>Pezizomycotina</taxon>
        <taxon>Eurotiomycetes</taxon>
        <taxon>Eurotiomycetidae</taxon>
        <taxon>Eurotiales</taxon>
        <taxon>Aspergillaceae</taxon>
        <taxon>Aspergillus</taxon>
        <taxon>Aspergillus subgen. Circumdati</taxon>
    </lineage>
</organism>
<comment type="caution">
    <text evidence="2">The sequence shown here is derived from an EMBL/GenBank/DDBJ whole genome shotgun (WGS) entry which is preliminary data.</text>
</comment>
<evidence type="ECO:0000313" key="3">
    <source>
        <dbReference type="Proteomes" id="UP000234275"/>
    </source>
</evidence>